<dbReference type="PANTHER" id="PTHR33495">
    <property type="entry name" value="ANTI-SIGMA FACTOR ANTAGONIST TM_1081-RELATED-RELATED"/>
    <property type="match status" value="1"/>
</dbReference>
<dbReference type="CDD" id="cd07043">
    <property type="entry name" value="STAS_anti-anti-sigma_factors"/>
    <property type="match status" value="1"/>
</dbReference>
<organism evidence="4 5">
    <name type="scientific">Sediminihabitans luteus</name>
    <dbReference type="NCBI Taxonomy" id="1138585"/>
    <lineage>
        <taxon>Bacteria</taxon>
        <taxon>Bacillati</taxon>
        <taxon>Actinomycetota</taxon>
        <taxon>Actinomycetes</taxon>
        <taxon>Micrococcales</taxon>
        <taxon>Cellulomonadaceae</taxon>
        <taxon>Sediminihabitans</taxon>
    </lineage>
</organism>
<dbReference type="Pfam" id="PF13466">
    <property type="entry name" value="STAS_2"/>
    <property type="match status" value="1"/>
</dbReference>
<dbReference type="InterPro" id="IPR003658">
    <property type="entry name" value="Anti-sigma_ant"/>
</dbReference>
<protein>
    <recommendedName>
        <fullName evidence="2">Anti-sigma factor antagonist</fullName>
    </recommendedName>
</protein>
<sequence>MAADESGGIALRERTDASVVEVWGEIDVAMRSQAGAALATLLQRDLPVVVDMSGVTFMDSTGIAFLVQLASIGRAEGLAVTMVDPPAAVAEVLDIIGIAEIFDREPAAV</sequence>
<evidence type="ECO:0000313" key="4">
    <source>
        <dbReference type="EMBL" id="PJJ73998.1"/>
    </source>
</evidence>
<gene>
    <name evidence="4" type="ORF">CLV28_1486</name>
</gene>
<dbReference type="NCBIfam" id="TIGR00377">
    <property type="entry name" value="ant_ant_sig"/>
    <property type="match status" value="1"/>
</dbReference>
<keyword evidence="5" id="KW-1185">Reference proteome</keyword>
<dbReference type="PROSITE" id="PS50801">
    <property type="entry name" value="STAS"/>
    <property type="match status" value="1"/>
</dbReference>
<dbReference type="OrthoDB" id="5145734at2"/>
<proteinExistence type="inferred from homology"/>
<evidence type="ECO:0000259" key="3">
    <source>
        <dbReference type="PROSITE" id="PS50801"/>
    </source>
</evidence>
<reference evidence="4 5" key="1">
    <citation type="submission" date="2017-11" db="EMBL/GenBank/DDBJ databases">
        <title>Genomic Encyclopedia of Archaeal and Bacterial Type Strains, Phase II (KMG-II): From Individual Species to Whole Genera.</title>
        <authorList>
            <person name="Goeker M."/>
        </authorList>
    </citation>
    <scope>NUCLEOTIDE SEQUENCE [LARGE SCALE GENOMIC DNA]</scope>
    <source>
        <strain evidence="4 5">DSM 25478</strain>
    </source>
</reference>
<dbReference type="InterPro" id="IPR036513">
    <property type="entry name" value="STAS_dom_sf"/>
</dbReference>
<dbReference type="AlphaFoldDB" id="A0A2M9CQ83"/>
<dbReference type="Gene3D" id="3.30.750.24">
    <property type="entry name" value="STAS domain"/>
    <property type="match status" value="1"/>
</dbReference>
<dbReference type="PANTHER" id="PTHR33495:SF2">
    <property type="entry name" value="ANTI-SIGMA FACTOR ANTAGONIST TM_1081-RELATED"/>
    <property type="match status" value="1"/>
</dbReference>
<dbReference type="SUPFAM" id="SSF52091">
    <property type="entry name" value="SpoIIaa-like"/>
    <property type="match status" value="1"/>
</dbReference>
<comment type="caution">
    <text evidence="4">The sequence shown here is derived from an EMBL/GenBank/DDBJ whole genome shotgun (WGS) entry which is preliminary data.</text>
</comment>
<dbReference type="EMBL" id="PGFE01000002">
    <property type="protein sequence ID" value="PJJ73998.1"/>
    <property type="molecule type" value="Genomic_DNA"/>
</dbReference>
<dbReference type="InterPro" id="IPR002645">
    <property type="entry name" value="STAS_dom"/>
</dbReference>
<evidence type="ECO:0000313" key="5">
    <source>
        <dbReference type="Proteomes" id="UP000231693"/>
    </source>
</evidence>
<dbReference type="RefSeq" id="WP_100423071.1">
    <property type="nucleotide sequence ID" value="NZ_BOOX01000002.1"/>
</dbReference>
<evidence type="ECO:0000256" key="1">
    <source>
        <dbReference type="ARBA" id="ARBA00009013"/>
    </source>
</evidence>
<feature type="domain" description="STAS" evidence="3">
    <location>
        <begin position="7"/>
        <end position="109"/>
    </location>
</feature>
<dbReference type="GO" id="GO:0043856">
    <property type="term" value="F:anti-sigma factor antagonist activity"/>
    <property type="evidence" value="ECO:0007669"/>
    <property type="project" value="InterPro"/>
</dbReference>
<name>A0A2M9CQ83_9CELL</name>
<dbReference type="Proteomes" id="UP000231693">
    <property type="component" value="Unassembled WGS sequence"/>
</dbReference>
<dbReference type="InterPro" id="IPR058548">
    <property type="entry name" value="MlaB-like_STAS"/>
</dbReference>
<evidence type="ECO:0000256" key="2">
    <source>
        <dbReference type="RuleBase" id="RU003749"/>
    </source>
</evidence>
<accession>A0A2M9CQ83</accession>
<comment type="similarity">
    <text evidence="1 2">Belongs to the anti-sigma-factor antagonist family.</text>
</comment>